<evidence type="ECO:0000259" key="1">
    <source>
        <dbReference type="PROSITE" id="PS50222"/>
    </source>
</evidence>
<feature type="domain" description="EF-hand" evidence="1">
    <location>
        <begin position="3"/>
        <end position="38"/>
    </location>
</feature>
<proteinExistence type="predicted"/>
<organism evidence="2 3">
    <name type="scientific">Nonomuraea helvata</name>
    <dbReference type="NCBI Taxonomy" id="37484"/>
    <lineage>
        <taxon>Bacteria</taxon>
        <taxon>Bacillati</taxon>
        <taxon>Actinomycetota</taxon>
        <taxon>Actinomycetes</taxon>
        <taxon>Streptosporangiales</taxon>
        <taxon>Streptosporangiaceae</taxon>
        <taxon>Nonomuraea</taxon>
    </lineage>
</organism>
<name>A0ABV5S2M0_9ACTN</name>
<dbReference type="InterPro" id="IPR011992">
    <property type="entry name" value="EF-hand-dom_pair"/>
</dbReference>
<reference evidence="2 3" key="1">
    <citation type="submission" date="2024-09" db="EMBL/GenBank/DDBJ databases">
        <authorList>
            <person name="Sun Q."/>
            <person name="Mori K."/>
        </authorList>
    </citation>
    <scope>NUCLEOTIDE SEQUENCE [LARGE SCALE GENOMIC DNA]</scope>
    <source>
        <strain evidence="2 3">JCM 3143</strain>
    </source>
</reference>
<comment type="caution">
    <text evidence="2">The sequence shown here is derived from an EMBL/GenBank/DDBJ whole genome shotgun (WGS) entry which is preliminary data.</text>
</comment>
<evidence type="ECO:0000313" key="2">
    <source>
        <dbReference type="EMBL" id="MFB9625917.1"/>
    </source>
</evidence>
<gene>
    <name evidence="2" type="ORF">ACFFSA_22780</name>
</gene>
<dbReference type="Gene3D" id="1.10.238.10">
    <property type="entry name" value="EF-hand"/>
    <property type="match status" value="1"/>
</dbReference>
<dbReference type="PROSITE" id="PS00018">
    <property type="entry name" value="EF_HAND_1"/>
    <property type="match status" value="1"/>
</dbReference>
<dbReference type="Proteomes" id="UP001589532">
    <property type="component" value="Unassembled WGS sequence"/>
</dbReference>
<dbReference type="SUPFAM" id="SSF47473">
    <property type="entry name" value="EF-hand"/>
    <property type="match status" value="1"/>
</dbReference>
<dbReference type="RefSeq" id="WP_344989410.1">
    <property type="nucleotide sequence ID" value="NZ_BAAAXV010000005.1"/>
</dbReference>
<dbReference type="InterPro" id="IPR018247">
    <property type="entry name" value="EF_Hand_1_Ca_BS"/>
</dbReference>
<evidence type="ECO:0000313" key="3">
    <source>
        <dbReference type="Proteomes" id="UP001589532"/>
    </source>
</evidence>
<accession>A0ABV5S2M0</accession>
<sequence length="184" mass="20892">MDERARNVGHAFDTSDMDHDGYLDHRDIIVVATSLCERLGLSDQGSRLVRNAYERVWRYAVRHIGTDSHGRISRESYIDYALAPERDRTEFVANVVWPITNALWDALDADGDERLDRAEYLRLWAAYDVAAEASRESYDRLRGKKVAHVSKAGFAQAMYDYYYRSAAAAPILGDGWISPRSGPC</sequence>
<protein>
    <submittedName>
        <fullName evidence="2">EF-hand domain-containing protein</fullName>
    </submittedName>
</protein>
<dbReference type="InterPro" id="IPR002048">
    <property type="entry name" value="EF_hand_dom"/>
</dbReference>
<keyword evidence="3" id="KW-1185">Reference proteome</keyword>
<dbReference type="PROSITE" id="PS50222">
    <property type="entry name" value="EF_HAND_2"/>
    <property type="match status" value="1"/>
</dbReference>
<dbReference type="EMBL" id="JBHMBW010000020">
    <property type="protein sequence ID" value="MFB9625917.1"/>
    <property type="molecule type" value="Genomic_DNA"/>
</dbReference>